<accession>A0ABY6LHN2</accession>
<name>A0ABY6LHN2_9ARAC</name>
<proteinExistence type="predicted"/>
<dbReference type="SUPFAM" id="SSF56672">
    <property type="entry name" value="DNA/RNA polymerases"/>
    <property type="match status" value="1"/>
</dbReference>
<reference evidence="2 3" key="1">
    <citation type="submission" date="2022-01" db="EMBL/GenBank/DDBJ databases">
        <title>A chromosomal length assembly of Cordylochernes scorpioides.</title>
        <authorList>
            <person name="Zeh D."/>
            <person name="Zeh J."/>
        </authorList>
    </citation>
    <scope>NUCLEOTIDE SEQUENCE [LARGE SCALE GENOMIC DNA]</scope>
    <source>
        <strain evidence="2">IN4F17</strain>
        <tissue evidence="2">Whole Body</tissue>
    </source>
</reference>
<evidence type="ECO:0000259" key="1">
    <source>
        <dbReference type="Pfam" id="PF07727"/>
    </source>
</evidence>
<dbReference type="EMBL" id="CP092881">
    <property type="protein sequence ID" value="UYV80688.1"/>
    <property type="molecule type" value="Genomic_DNA"/>
</dbReference>
<dbReference type="Proteomes" id="UP001235939">
    <property type="component" value="Chromosome 19"/>
</dbReference>
<evidence type="ECO:0000313" key="3">
    <source>
        <dbReference type="Proteomes" id="UP001235939"/>
    </source>
</evidence>
<protein>
    <recommendedName>
        <fullName evidence="1">Reverse transcriptase Ty1/copia-type domain-containing protein</fullName>
    </recommendedName>
</protein>
<feature type="domain" description="Reverse transcriptase Ty1/copia-type" evidence="1">
    <location>
        <begin position="237"/>
        <end position="423"/>
    </location>
</feature>
<organism evidence="2 3">
    <name type="scientific">Cordylochernes scorpioides</name>
    <dbReference type="NCBI Taxonomy" id="51811"/>
    <lineage>
        <taxon>Eukaryota</taxon>
        <taxon>Metazoa</taxon>
        <taxon>Ecdysozoa</taxon>
        <taxon>Arthropoda</taxon>
        <taxon>Chelicerata</taxon>
        <taxon>Arachnida</taxon>
        <taxon>Pseudoscorpiones</taxon>
        <taxon>Cheliferoidea</taxon>
        <taxon>Chernetidae</taxon>
        <taxon>Cordylochernes</taxon>
    </lineage>
</organism>
<gene>
    <name evidence="2" type="ORF">LAZ67_19001395</name>
</gene>
<evidence type="ECO:0000313" key="2">
    <source>
        <dbReference type="EMBL" id="UYV80688.1"/>
    </source>
</evidence>
<dbReference type="InterPro" id="IPR013103">
    <property type="entry name" value="RVT_2"/>
</dbReference>
<dbReference type="InterPro" id="IPR043502">
    <property type="entry name" value="DNA/RNA_pol_sf"/>
</dbReference>
<dbReference type="Pfam" id="PF07727">
    <property type="entry name" value="RVT_2"/>
    <property type="match status" value="1"/>
</dbReference>
<keyword evidence="3" id="KW-1185">Reference proteome</keyword>
<sequence length="480" mass="56238">MSKTVLHIGQSSLIHQWRNGKEENPPFDISEYSVVWRFGPLHNNIEVNLCLKVEKKIEEVRSVKFVENEKGIDYAKNLQEDTNYDHFAYKKEEENDIEIDLRTRPETSKLNEETIPTLDEPNEERIVRSGRKKGDTQKVLEEKHRAKLREEEMKLLEQGVRRSQRIKERNNVNFILEPEERIPENYEEAINCENKYEWLEAMKEELYSINKHKVWTLVQREKNMKIINCKWIFSIKSTPVIRKESLRAIVALAAQLNLVITSYDVKTAYLYGELKETIFMKQPEGFVEKGEEDKVCKLLKSIYGLPQSGHCWDKKINEILIQLGMERSQYDPCVYTFRKGKEYGILGLYVDDLIIAGTDKTFNEKLASEIGRFVALKEKGENEPFIGIEIKKTEYGFDLSQAHYIDKILKKFALEEYNIVQTPGDRDQSFDECQDSKPVDRTLYQEMIGSLMYLATGTRPDISFNKQNSTLHNLLVFQVY</sequence>